<protein>
    <submittedName>
        <fullName evidence="2">Uncharacterized protein</fullName>
    </submittedName>
</protein>
<evidence type="ECO:0000313" key="2">
    <source>
        <dbReference type="EMBL" id="KAJ3170850.1"/>
    </source>
</evidence>
<feature type="compositionally biased region" description="Low complexity" evidence="1">
    <location>
        <begin position="149"/>
        <end position="159"/>
    </location>
</feature>
<name>A0AAD5TEA2_9FUNG</name>
<keyword evidence="3" id="KW-1185">Reference proteome</keyword>
<dbReference type="EMBL" id="JADGJQ010000092">
    <property type="protein sequence ID" value="KAJ3170850.1"/>
    <property type="molecule type" value="Genomic_DNA"/>
</dbReference>
<proteinExistence type="predicted"/>
<organism evidence="2 3">
    <name type="scientific">Geranomyces variabilis</name>
    <dbReference type="NCBI Taxonomy" id="109894"/>
    <lineage>
        <taxon>Eukaryota</taxon>
        <taxon>Fungi</taxon>
        <taxon>Fungi incertae sedis</taxon>
        <taxon>Chytridiomycota</taxon>
        <taxon>Chytridiomycota incertae sedis</taxon>
        <taxon>Chytridiomycetes</taxon>
        <taxon>Spizellomycetales</taxon>
        <taxon>Powellomycetaceae</taxon>
        <taxon>Geranomyces</taxon>
    </lineage>
</organism>
<accession>A0AAD5TEA2</accession>
<evidence type="ECO:0000313" key="3">
    <source>
        <dbReference type="Proteomes" id="UP001212152"/>
    </source>
</evidence>
<dbReference type="Proteomes" id="UP001212152">
    <property type="component" value="Unassembled WGS sequence"/>
</dbReference>
<sequence>MAISTPLDTFKASTLQAIWAKPRKVDGKKDQIVTSSPLRQPAEMSTIKPVVPSKHLKTEDVLKWSWELFTADTDEDDDGDDDNDDDNDDEYTALYTLEATTAAPPAMVAVPATEVAVAATAAAAFAIEIRKPTSNKAGEDASYLDELVDLSSSRSSTDSGYDRAEGL</sequence>
<gene>
    <name evidence="2" type="ORF">HDU87_008678</name>
</gene>
<dbReference type="AlphaFoldDB" id="A0AAD5TEA2"/>
<comment type="caution">
    <text evidence="2">The sequence shown here is derived from an EMBL/GenBank/DDBJ whole genome shotgun (WGS) entry which is preliminary data.</text>
</comment>
<feature type="region of interest" description="Disordered" evidence="1">
    <location>
        <begin position="147"/>
        <end position="167"/>
    </location>
</feature>
<evidence type="ECO:0000256" key="1">
    <source>
        <dbReference type="SAM" id="MobiDB-lite"/>
    </source>
</evidence>
<reference evidence="2" key="1">
    <citation type="submission" date="2020-05" db="EMBL/GenBank/DDBJ databases">
        <title>Phylogenomic resolution of chytrid fungi.</title>
        <authorList>
            <person name="Stajich J.E."/>
            <person name="Amses K."/>
            <person name="Simmons R."/>
            <person name="Seto K."/>
            <person name="Myers J."/>
            <person name="Bonds A."/>
            <person name="Quandt C.A."/>
            <person name="Barry K."/>
            <person name="Liu P."/>
            <person name="Grigoriev I."/>
            <person name="Longcore J.E."/>
            <person name="James T.Y."/>
        </authorList>
    </citation>
    <scope>NUCLEOTIDE SEQUENCE</scope>
    <source>
        <strain evidence="2">JEL0379</strain>
    </source>
</reference>